<dbReference type="CDD" id="cd16495">
    <property type="entry name" value="RING_CH-C4HC3_MARCH"/>
    <property type="match status" value="1"/>
</dbReference>
<sequence>MTSNEDGAADALLGEPSSEHGAPAVAISKPDMELKQQAGGQDNVIQVEGPDESLSEGLADKEVTTEEGLDGEKGPLLAESRSMEAGRGKVGESELIECRICQEEDELANLDTPCACTGSVKYAHPKCVQRWSNEKGDAVCEICHQPYKGYTAVPRPPPQVSVALPLEFADDWALAGQRLSDPRLLHQYTLDVDYNEYEGHASTTAWCRSAALIFMALLLLRHALGMIAAGADDDDETPAIFTVFLLKAIGFILPCYIMARAISVAQQRRQQQDAMAYFVQQGHVRGVPIVVAPRRLPEGVV</sequence>
<dbReference type="Pfam" id="PF12428">
    <property type="entry name" value="DUF3675"/>
    <property type="match status" value="1"/>
</dbReference>
<dbReference type="OrthoDB" id="264354at2759"/>
<dbReference type="Pfam" id="PF12906">
    <property type="entry name" value="RINGv"/>
    <property type="match status" value="1"/>
</dbReference>
<organism evidence="7 8">
    <name type="scientific">Klebsormidium nitens</name>
    <name type="common">Green alga</name>
    <name type="synonym">Ulothrix nitens</name>
    <dbReference type="NCBI Taxonomy" id="105231"/>
    <lineage>
        <taxon>Eukaryota</taxon>
        <taxon>Viridiplantae</taxon>
        <taxon>Streptophyta</taxon>
        <taxon>Klebsormidiophyceae</taxon>
        <taxon>Klebsormidiales</taxon>
        <taxon>Klebsormidiaceae</taxon>
        <taxon>Klebsormidium</taxon>
    </lineage>
</organism>
<evidence type="ECO:0000313" key="7">
    <source>
        <dbReference type="EMBL" id="GAQ79941.1"/>
    </source>
</evidence>
<dbReference type="GO" id="GO:0016020">
    <property type="term" value="C:membrane"/>
    <property type="evidence" value="ECO:0000318"/>
    <property type="project" value="GO_Central"/>
</dbReference>
<dbReference type="Proteomes" id="UP000054558">
    <property type="component" value="Unassembled WGS sequence"/>
</dbReference>
<dbReference type="AlphaFoldDB" id="A0A1Y1HSH4"/>
<keyword evidence="8" id="KW-1185">Reference proteome</keyword>
<evidence type="ECO:0000313" key="8">
    <source>
        <dbReference type="Proteomes" id="UP000054558"/>
    </source>
</evidence>
<keyword evidence="5" id="KW-1133">Transmembrane helix</keyword>
<dbReference type="InterPro" id="IPR033275">
    <property type="entry name" value="MARCH-like"/>
</dbReference>
<dbReference type="Gene3D" id="3.30.40.10">
    <property type="entry name" value="Zinc/RING finger domain, C3HC4 (zinc finger)"/>
    <property type="match status" value="1"/>
</dbReference>
<dbReference type="SMART" id="SM00744">
    <property type="entry name" value="RINGv"/>
    <property type="match status" value="1"/>
</dbReference>
<evidence type="ECO:0000256" key="3">
    <source>
        <dbReference type="ARBA" id="ARBA00022833"/>
    </source>
</evidence>
<dbReference type="STRING" id="105231.A0A1Y1HSH4"/>
<dbReference type="GO" id="GO:0016567">
    <property type="term" value="P:protein ubiquitination"/>
    <property type="evidence" value="ECO:0000318"/>
    <property type="project" value="GO_Central"/>
</dbReference>
<keyword evidence="5" id="KW-0472">Membrane</keyword>
<feature type="domain" description="RING-CH-type" evidence="6">
    <location>
        <begin position="90"/>
        <end position="150"/>
    </location>
</feature>
<keyword evidence="5" id="KW-0812">Transmembrane</keyword>
<keyword evidence="1" id="KW-0479">Metal-binding</keyword>
<dbReference type="GO" id="GO:0008270">
    <property type="term" value="F:zinc ion binding"/>
    <property type="evidence" value="ECO:0007669"/>
    <property type="project" value="UniProtKB-KW"/>
</dbReference>
<dbReference type="InterPro" id="IPR022143">
    <property type="entry name" value="DUF3675"/>
</dbReference>
<keyword evidence="2" id="KW-0863">Zinc-finger</keyword>
<reference evidence="7 8" key="1">
    <citation type="journal article" date="2014" name="Nat. Commun.">
        <title>Klebsormidium flaccidum genome reveals primary factors for plant terrestrial adaptation.</title>
        <authorList>
            <person name="Hori K."/>
            <person name="Maruyama F."/>
            <person name="Fujisawa T."/>
            <person name="Togashi T."/>
            <person name="Yamamoto N."/>
            <person name="Seo M."/>
            <person name="Sato S."/>
            <person name="Yamada T."/>
            <person name="Mori H."/>
            <person name="Tajima N."/>
            <person name="Moriyama T."/>
            <person name="Ikeuchi M."/>
            <person name="Watanabe M."/>
            <person name="Wada H."/>
            <person name="Kobayashi K."/>
            <person name="Saito M."/>
            <person name="Masuda T."/>
            <person name="Sasaki-Sekimoto Y."/>
            <person name="Mashiguchi K."/>
            <person name="Awai K."/>
            <person name="Shimojima M."/>
            <person name="Masuda S."/>
            <person name="Iwai M."/>
            <person name="Nobusawa T."/>
            <person name="Narise T."/>
            <person name="Kondo S."/>
            <person name="Saito H."/>
            <person name="Sato R."/>
            <person name="Murakawa M."/>
            <person name="Ihara Y."/>
            <person name="Oshima-Yamada Y."/>
            <person name="Ohtaka K."/>
            <person name="Satoh M."/>
            <person name="Sonobe K."/>
            <person name="Ishii M."/>
            <person name="Ohtani R."/>
            <person name="Kanamori-Sato M."/>
            <person name="Honoki R."/>
            <person name="Miyazaki D."/>
            <person name="Mochizuki H."/>
            <person name="Umetsu J."/>
            <person name="Higashi K."/>
            <person name="Shibata D."/>
            <person name="Kamiya Y."/>
            <person name="Sato N."/>
            <person name="Nakamura Y."/>
            <person name="Tabata S."/>
            <person name="Ida S."/>
            <person name="Kurokawa K."/>
            <person name="Ohta H."/>
        </authorList>
    </citation>
    <scope>NUCLEOTIDE SEQUENCE [LARGE SCALE GENOMIC DNA]</scope>
    <source>
        <strain evidence="7 8">NIES-2285</strain>
    </source>
</reference>
<dbReference type="PANTHER" id="PTHR23012:SF215">
    <property type="entry name" value="RING_FYVE_PHD ZINC FINGER SUPERFAMILY PROTEIN"/>
    <property type="match status" value="1"/>
</dbReference>
<dbReference type="PROSITE" id="PS51292">
    <property type="entry name" value="ZF_RING_CH"/>
    <property type="match status" value="1"/>
</dbReference>
<gene>
    <name evidence="7" type="ORF">KFL_000420130</name>
</gene>
<evidence type="ECO:0000256" key="1">
    <source>
        <dbReference type="ARBA" id="ARBA00022723"/>
    </source>
</evidence>
<dbReference type="InterPro" id="IPR011016">
    <property type="entry name" value="Znf_RING-CH"/>
</dbReference>
<dbReference type="InterPro" id="IPR013083">
    <property type="entry name" value="Znf_RING/FYVE/PHD"/>
</dbReference>
<dbReference type="SUPFAM" id="SSF57850">
    <property type="entry name" value="RING/U-box"/>
    <property type="match status" value="1"/>
</dbReference>
<feature type="transmembrane region" description="Helical" evidence="5">
    <location>
        <begin position="210"/>
        <end position="231"/>
    </location>
</feature>
<keyword evidence="3" id="KW-0862">Zinc</keyword>
<name>A0A1Y1HSH4_KLENI</name>
<evidence type="ECO:0000259" key="6">
    <source>
        <dbReference type="PROSITE" id="PS51292"/>
    </source>
</evidence>
<dbReference type="PANTHER" id="PTHR23012">
    <property type="entry name" value="RING/FYVE/PHD ZINC FINGER DOMAIN-CONTAINING"/>
    <property type="match status" value="1"/>
</dbReference>
<dbReference type="GO" id="GO:0004842">
    <property type="term" value="F:ubiquitin-protein transferase activity"/>
    <property type="evidence" value="ECO:0000318"/>
    <property type="project" value="GO_Central"/>
</dbReference>
<proteinExistence type="predicted"/>
<dbReference type="EMBL" id="DF236991">
    <property type="protein sequence ID" value="GAQ79941.1"/>
    <property type="molecule type" value="Genomic_DNA"/>
</dbReference>
<feature type="transmembrane region" description="Helical" evidence="5">
    <location>
        <begin position="237"/>
        <end position="259"/>
    </location>
</feature>
<evidence type="ECO:0000256" key="5">
    <source>
        <dbReference type="SAM" id="Phobius"/>
    </source>
</evidence>
<protein>
    <submittedName>
        <fullName evidence="7">Zinc finger RING-CH-type domain containing protein</fullName>
    </submittedName>
</protein>
<accession>A0A1Y1HSH4</accession>
<evidence type="ECO:0000256" key="2">
    <source>
        <dbReference type="ARBA" id="ARBA00022771"/>
    </source>
</evidence>
<evidence type="ECO:0000256" key="4">
    <source>
        <dbReference type="SAM" id="MobiDB-lite"/>
    </source>
</evidence>
<dbReference type="OMA" id="FGMGDHV"/>
<feature type="region of interest" description="Disordered" evidence="4">
    <location>
        <begin position="1"/>
        <end position="76"/>
    </location>
</feature>